<dbReference type="GO" id="GO:0006355">
    <property type="term" value="P:regulation of DNA-templated transcription"/>
    <property type="evidence" value="ECO:0007669"/>
    <property type="project" value="InterPro"/>
</dbReference>
<evidence type="ECO:0000256" key="1">
    <source>
        <dbReference type="ARBA" id="ARBA00022649"/>
    </source>
</evidence>
<dbReference type="EMBL" id="CP102774">
    <property type="protein sequence ID" value="UZF86673.1"/>
    <property type="molecule type" value="Genomic_DNA"/>
</dbReference>
<keyword evidence="1" id="KW-1277">Toxin-antitoxin system</keyword>
<dbReference type="SUPFAM" id="SSF47598">
    <property type="entry name" value="Ribbon-helix-helix"/>
    <property type="match status" value="1"/>
</dbReference>
<dbReference type="Pfam" id="PF08681">
    <property type="entry name" value="TacA1"/>
    <property type="match status" value="1"/>
</dbReference>
<proteinExistence type="inferred from homology"/>
<evidence type="ECO:0000313" key="3">
    <source>
        <dbReference type="EMBL" id="UZF86673.1"/>
    </source>
</evidence>
<dbReference type="AlphaFoldDB" id="A0A9E7ZK86"/>
<dbReference type="Gene3D" id="1.20.5.780">
    <property type="entry name" value="Single helix bin"/>
    <property type="match status" value="1"/>
</dbReference>
<name>A0A9E7ZK86_9HYPH</name>
<sequence length="90" mass="10096">MEREENPISTHLRDADRAMIDRAARLHGWSRAGFVRAANEVLTNNCMICMNLEGFADFLEVLSVLAAPVVEIVELAKRPAPWEAGYIAKR</sequence>
<accession>A0A9E7ZK86</accession>
<reference evidence="3" key="1">
    <citation type="submission" date="2022-08" db="EMBL/GenBank/DDBJ databases">
        <title>Complete Genome Sequences of 2 Bosea sp. soil isolates.</title>
        <authorList>
            <person name="Alvarez Arevalo M."/>
            <person name="Sterndorff E.B."/>
            <person name="Faurdal D."/>
            <person name="Joergensen T.S."/>
            <person name="Weber T."/>
        </authorList>
    </citation>
    <scope>NUCLEOTIDE SEQUENCE</scope>
    <source>
        <strain evidence="3">NBC_00436</strain>
    </source>
</reference>
<dbReference type="InterPro" id="IPR014795">
    <property type="entry name" value="TacA_1-like"/>
</dbReference>
<evidence type="ECO:0000256" key="2">
    <source>
        <dbReference type="ARBA" id="ARBA00049988"/>
    </source>
</evidence>
<dbReference type="InterPro" id="IPR010985">
    <property type="entry name" value="Ribbon_hlx_hlx"/>
</dbReference>
<gene>
    <name evidence="3" type="ORF">NWE54_23400</name>
</gene>
<protein>
    <submittedName>
        <fullName evidence="3">DUF1778 domain-containing protein</fullName>
    </submittedName>
</protein>
<comment type="similarity">
    <text evidence="2">Belongs to the TacA antitoxin family.</text>
</comment>
<organism evidence="3">
    <name type="scientific">Bosea sp. NBC_00436</name>
    <dbReference type="NCBI Taxonomy" id="2969620"/>
    <lineage>
        <taxon>Bacteria</taxon>
        <taxon>Pseudomonadati</taxon>
        <taxon>Pseudomonadota</taxon>
        <taxon>Alphaproteobacteria</taxon>
        <taxon>Hyphomicrobiales</taxon>
        <taxon>Boseaceae</taxon>
        <taxon>Bosea</taxon>
    </lineage>
</organism>